<gene>
    <name evidence="14" type="ORF">SAMN05443144_109180</name>
</gene>
<feature type="binding site" evidence="12">
    <location>
        <position position="86"/>
    </location>
    <ligand>
        <name>NAD(+)</name>
        <dbReference type="ChEBI" id="CHEBI:57540"/>
    </ligand>
</feature>
<sequence>MNITVIGTGYVGLVSGTCFADSGNNVTCVDINEEKVNQLNKGNIPIYEPGLETLFDRGQREGRLHFTTEIEGAVRQADIVFLCLPTPPGGDGQADLSAVMTVAGQLGGLLEDYTVIVNKSTVPVGTADRVRQAIAGQADEELFDVVSNPEFLREGAAVDDFMYPERVVVGTSSERAADIMTTLYEPFVRSGNPIIVMDERSSELTKYAANAMLATKITFMNEIANICERVGANVDNVRRGIGTDSRIGKRFLFAGIGYGGSCFPKDVQAIHYTAGQHGYDFKILDSVMKVNEAQKVSIVKKMEDYYGTDDFSGKQFGMWGLSFKPETDDIREAPALYIAEALVERGAKLLAYDPEAIGTFRQATSRQVLDQTTFVHSQQEALDDIDALVICTEWNEFRRPTVDNFANNMKQPVIFDGRNLYDLSRAEKAGITYISVGRPSVNVPDMATTGNEV</sequence>
<evidence type="ECO:0000256" key="10">
    <source>
        <dbReference type="PIRSR" id="PIRSR500134-1"/>
    </source>
</evidence>
<evidence type="ECO:0000256" key="2">
    <source>
        <dbReference type="ARBA" id="ARBA00006601"/>
    </source>
</evidence>
<dbReference type="PANTHER" id="PTHR43750">
    <property type="entry name" value="UDP-GLUCOSE 6-DEHYDROGENASE TUAD"/>
    <property type="match status" value="1"/>
</dbReference>
<comment type="function">
    <text evidence="8">Catalyzes the conversion of UDP-glucose into UDP-glucuronate, one of the precursors of teichuronic acid.</text>
</comment>
<accession>A0A1M5CC72</accession>
<feature type="binding site" evidence="11">
    <location>
        <position position="206"/>
    </location>
    <ligand>
        <name>substrate</name>
    </ligand>
</feature>
<evidence type="ECO:0000256" key="6">
    <source>
        <dbReference type="ARBA" id="ARBA00023027"/>
    </source>
</evidence>
<dbReference type="SUPFAM" id="SSF48179">
    <property type="entry name" value="6-phosphogluconate dehydrogenase C-terminal domain-like"/>
    <property type="match status" value="1"/>
</dbReference>
<comment type="catalytic activity">
    <reaction evidence="7 9">
        <text>UDP-alpha-D-glucose + 2 NAD(+) + H2O = UDP-alpha-D-glucuronate + 2 NADH + 3 H(+)</text>
        <dbReference type="Rhea" id="RHEA:23596"/>
        <dbReference type="ChEBI" id="CHEBI:15377"/>
        <dbReference type="ChEBI" id="CHEBI:15378"/>
        <dbReference type="ChEBI" id="CHEBI:57540"/>
        <dbReference type="ChEBI" id="CHEBI:57945"/>
        <dbReference type="ChEBI" id="CHEBI:58052"/>
        <dbReference type="ChEBI" id="CHEBI:58885"/>
        <dbReference type="EC" id="1.1.1.22"/>
    </reaction>
</comment>
<feature type="binding site" evidence="12">
    <location>
        <position position="265"/>
    </location>
    <ligand>
        <name>NAD(+)</name>
        <dbReference type="ChEBI" id="CHEBI:57540"/>
    </ligand>
</feature>
<reference evidence="14 15" key="1">
    <citation type="submission" date="2016-11" db="EMBL/GenBank/DDBJ databases">
        <authorList>
            <person name="Jaros S."/>
            <person name="Januszkiewicz K."/>
            <person name="Wedrychowicz H."/>
        </authorList>
    </citation>
    <scope>NUCLEOTIDE SEQUENCE [LARGE SCALE GENOMIC DNA]</scope>
    <source>
        <strain evidence="14 15">DSM 21986</strain>
    </source>
</reference>
<dbReference type="InterPro" id="IPR008927">
    <property type="entry name" value="6-PGluconate_DH-like_C_sf"/>
</dbReference>
<dbReference type="Pfam" id="PF03720">
    <property type="entry name" value="UDPG_MGDP_dh_C"/>
    <property type="match status" value="1"/>
</dbReference>
<dbReference type="AlphaFoldDB" id="A0A1M5CC72"/>
<dbReference type="PIRSF" id="PIRSF500134">
    <property type="entry name" value="UDPglc_DH_bac"/>
    <property type="match status" value="1"/>
</dbReference>
<dbReference type="InterPro" id="IPR028357">
    <property type="entry name" value="UDPglc_DH_bac"/>
</dbReference>
<dbReference type="FunFam" id="1.20.5.100:FF:000001">
    <property type="entry name" value="UDP-glucose 6-dehydrogenase"/>
    <property type="match status" value="1"/>
</dbReference>
<proteinExistence type="inferred from homology"/>
<feature type="domain" description="UDP-glucose/GDP-mannose dehydrogenase C-terminal" evidence="13">
    <location>
        <begin position="317"/>
        <end position="423"/>
    </location>
</feature>
<keyword evidence="6 9" id="KW-0520">NAD</keyword>
<evidence type="ECO:0000256" key="5">
    <source>
        <dbReference type="ARBA" id="ARBA00023002"/>
    </source>
</evidence>
<name>A0A1M5CC72_9BACT</name>
<evidence type="ECO:0000256" key="9">
    <source>
        <dbReference type="PIRNR" id="PIRNR000124"/>
    </source>
</evidence>
<dbReference type="InterPro" id="IPR014027">
    <property type="entry name" value="UDP-Glc/GDP-Man_DH_C"/>
</dbReference>
<dbReference type="Gene3D" id="1.20.5.100">
    <property type="entry name" value="Cytochrome c1, transmembrane anchor, C-terminal"/>
    <property type="match status" value="1"/>
</dbReference>
<feature type="binding site" evidence="12">
    <location>
        <position position="30"/>
    </location>
    <ligand>
        <name>NAD(+)</name>
        <dbReference type="ChEBI" id="CHEBI:57540"/>
    </ligand>
</feature>
<keyword evidence="5 9" id="KW-0560">Oxidoreductase</keyword>
<dbReference type="InterPro" id="IPR036220">
    <property type="entry name" value="UDP-Glc/GDP-Man_DH_C_sf"/>
</dbReference>
<dbReference type="GO" id="GO:0006065">
    <property type="term" value="P:UDP-glucuronate biosynthetic process"/>
    <property type="evidence" value="ECO:0007669"/>
    <property type="project" value="UniProtKB-UniPathway"/>
</dbReference>
<evidence type="ECO:0000256" key="4">
    <source>
        <dbReference type="ARBA" id="ARBA00015132"/>
    </source>
</evidence>
<evidence type="ECO:0000256" key="7">
    <source>
        <dbReference type="ARBA" id="ARBA00047473"/>
    </source>
</evidence>
<feature type="binding site" evidence="11">
    <location>
        <begin position="151"/>
        <end position="154"/>
    </location>
    <ligand>
        <name>substrate</name>
    </ligand>
</feature>
<dbReference type="UniPathway" id="UPA00038">
    <property type="reaction ID" value="UER00491"/>
</dbReference>
<protein>
    <recommendedName>
        <fullName evidence="4 9">UDP-glucose 6-dehydrogenase</fullName>
        <ecNumber evidence="3 9">1.1.1.22</ecNumber>
    </recommendedName>
</protein>
<dbReference type="GO" id="GO:0000271">
    <property type="term" value="P:polysaccharide biosynthetic process"/>
    <property type="evidence" value="ECO:0007669"/>
    <property type="project" value="InterPro"/>
</dbReference>
<evidence type="ECO:0000256" key="3">
    <source>
        <dbReference type="ARBA" id="ARBA00012954"/>
    </source>
</evidence>
<dbReference type="InterPro" id="IPR017476">
    <property type="entry name" value="UDP-Glc/GDP-Man"/>
</dbReference>
<evidence type="ECO:0000256" key="8">
    <source>
        <dbReference type="ARBA" id="ARBA00053241"/>
    </source>
</evidence>
<dbReference type="EMBL" id="FQUS01000009">
    <property type="protein sequence ID" value="SHF52364.1"/>
    <property type="molecule type" value="Genomic_DNA"/>
</dbReference>
<evidence type="ECO:0000256" key="1">
    <source>
        <dbReference type="ARBA" id="ARBA00004701"/>
    </source>
</evidence>
<feature type="binding site" evidence="12">
    <location>
        <position position="121"/>
    </location>
    <ligand>
        <name>NAD(+)</name>
        <dbReference type="ChEBI" id="CHEBI:57540"/>
    </ligand>
</feature>
<feature type="binding site" evidence="12">
    <location>
        <position position="35"/>
    </location>
    <ligand>
        <name>NAD(+)</name>
        <dbReference type="ChEBI" id="CHEBI:57540"/>
    </ligand>
</feature>
<dbReference type="Pfam" id="PF00984">
    <property type="entry name" value="UDPG_MGDP_dh"/>
    <property type="match status" value="1"/>
</dbReference>
<organism evidence="14 15">
    <name type="scientific">Fodinibius roseus</name>
    <dbReference type="NCBI Taxonomy" id="1194090"/>
    <lineage>
        <taxon>Bacteria</taxon>
        <taxon>Pseudomonadati</taxon>
        <taxon>Balneolota</taxon>
        <taxon>Balneolia</taxon>
        <taxon>Balneolales</taxon>
        <taxon>Balneolaceae</taxon>
        <taxon>Fodinibius</taxon>
    </lineage>
</organism>
<feature type="binding site" evidence="11">
    <location>
        <position position="324"/>
    </location>
    <ligand>
        <name>substrate</name>
    </ligand>
</feature>
<evidence type="ECO:0000256" key="12">
    <source>
        <dbReference type="PIRSR" id="PIRSR500134-3"/>
    </source>
</evidence>
<dbReference type="GO" id="GO:0003979">
    <property type="term" value="F:UDP-glucose 6-dehydrogenase activity"/>
    <property type="evidence" value="ECO:0007669"/>
    <property type="project" value="UniProtKB-EC"/>
</dbReference>
<keyword evidence="15" id="KW-1185">Reference proteome</keyword>
<dbReference type="Gene3D" id="3.40.50.720">
    <property type="entry name" value="NAD(P)-binding Rossmann-like Domain"/>
    <property type="match status" value="2"/>
</dbReference>
<dbReference type="STRING" id="1194090.SAMN05443144_109180"/>
<dbReference type="OrthoDB" id="9803238at2"/>
<feature type="binding site" evidence="11">
    <location>
        <position position="259"/>
    </location>
    <ligand>
        <name>substrate</name>
    </ligand>
</feature>
<dbReference type="PIRSF" id="PIRSF000124">
    <property type="entry name" value="UDPglc_GDPman_dh"/>
    <property type="match status" value="1"/>
</dbReference>
<dbReference type="EC" id="1.1.1.22" evidence="3 9"/>
<evidence type="ECO:0000259" key="13">
    <source>
        <dbReference type="SMART" id="SM00984"/>
    </source>
</evidence>
<dbReference type="InterPro" id="IPR001732">
    <property type="entry name" value="UDP-Glc/GDP-Man_DH_N"/>
</dbReference>
<dbReference type="Proteomes" id="UP000184041">
    <property type="component" value="Unassembled WGS sequence"/>
</dbReference>
<dbReference type="InterPro" id="IPR036291">
    <property type="entry name" value="NAD(P)-bd_dom_sf"/>
</dbReference>
<feature type="binding site" evidence="11">
    <location>
        <begin position="251"/>
        <end position="255"/>
    </location>
    <ligand>
        <name>substrate</name>
    </ligand>
</feature>
<dbReference type="PANTHER" id="PTHR43750:SF3">
    <property type="entry name" value="UDP-GLUCOSE 6-DEHYDROGENASE TUAD"/>
    <property type="match status" value="1"/>
</dbReference>
<dbReference type="GO" id="GO:0051287">
    <property type="term" value="F:NAD binding"/>
    <property type="evidence" value="ECO:0007669"/>
    <property type="project" value="InterPro"/>
</dbReference>
<evidence type="ECO:0000313" key="14">
    <source>
        <dbReference type="EMBL" id="SHF52364.1"/>
    </source>
</evidence>
<feature type="binding site" evidence="12">
    <location>
        <position position="331"/>
    </location>
    <ligand>
        <name>NAD(+)</name>
        <dbReference type="ChEBI" id="CHEBI:57540"/>
    </ligand>
</feature>
<dbReference type="SUPFAM" id="SSF51735">
    <property type="entry name" value="NAD(P)-binding Rossmann-fold domains"/>
    <property type="match status" value="1"/>
</dbReference>
<dbReference type="SUPFAM" id="SSF52413">
    <property type="entry name" value="UDP-glucose/GDP-mannose dehydrogenase C-terminal domain"/>
    <property type="match status" value="1"/>
</dbReference>
<feature type="active site" description="Nucleophile" evidence="10">
    <location>
        <position position="262"/>
    </location>
</feature>
<evidence type="ECO:0000256" key="11">
    <source>
        <dbReference type="PIRSR" id="PIRSR500134-2"/>
    </source>
</evidence>
<dbReference type="InterPro" id="IPR014026">
    <property type="entry name" value="UDP-Glc/GDP-Man_DH_dimer"/>
</dbReference>
<feature type="binding site" evidence="12">
    <location>
        <position position="154"/>
    </location>
    <ligand>
        <name>NAD(+)</name>
        <dbReference type="ChEBI" id="CHEBI:57540"/>
    </ligand>
</feature>
<dbReference type="Pfam" id="PF03721">
    <property type="entry name" value="UDPG_MGDP_dh_N"/>
    <property type="match status" value="1"/>
</dbReference>
<comment type="similarity">
    <text evidence="2 9">Belongs to the UDP-glucose/GDP-mannose dehydrogenase family.</text>
</comment>
<comment type="pathway">
    <text evidence="1">Nucleotide-sugar biosynthesis; UDP-alpha-D-glucuronate biosynthesis; UDP-alpha-D-glucuronate from UDP-alpha-D-glucose: step 1/1.</text>
</comment>
<evidence type="ECO:0000313" key="15">
    <source>
        <dbReference type="Proteomes" id="UP000184041"/>
    </source>
</evidence>
<dbReference type="SMART" id="SM00984">
    <property type="entry name" value="UDPG_MGDP_dh_C"/>
    <property type="match status" value="1"/>
</dbReference>
<dbReference type="RefSeq" id="WP_073063403.1">
    <property type="nucleotide sequence ID" value="NZ_FQUS01000009.1"/>
</dbReference>
<dbReference type="NCBIfam" id="TIGR03026">
    <property type="entry name" value="NDP-sugDHase"/>
    <property type="match status" value="1"/>
</dbReference>